<comment type="caution">
    <text evidence="2">The sequence shown here is derived from an EMBL/GenBank/DDBJ whole genome shotgun (WGS) entry which is preliminary data.</text>
</comment>
<keyword evidence="3" id="KW-1185">Reference proteome</keyword>
<dbReference type="EMBL" id="WFLI01000025">
    <property type="protein sequence ID" value="KAB8063204.1"/>
    <property type="molecule type" value="Genomic_DNA"/>
</dbReference>
<dbReference type="Proteomes" id="UP000468717">
    <property type="component" value="Unassembled WGS sequence"/>
</dbReference>
<sequence length="647" mass="73144">MPNYQEFLAPLPLDGRLWLVKYIDQFHQKERGSGTVSVNVLLQCLSITTADQISELEPDEIKSILGFRAGRDAQQEYAFARIFASSLVTISIGDVYCDGVRVAQLPAHTALLSLLPGQSDSLEFTIGQPISAPYGWQGGNYQILNAFEFSGLYHHQRDNVNLKDSRVVVLHMRTTKGVDTYVIPRTTIFKAFYACHSDIANAFLSGPWSDKLENVIMLNETSGLLQTGIDDVTGGWNVVLRRDIGRQFAGLLAVLYFDPYGRAQANAIHTQSIIDRKRKELEPWYASARIPYQALREPLKLRIKCLPLRSWYYKDEEEQNREDKKYFVTEITGTSWPSHYPVIGRHSENDSEPGKSIENVDSPPPFSRSQAVKLSDQHTVIRSDIDASDDTSKTKISGVSSDWLDGGPTYVNLLKEYSKRHAGRPAGPFSEEDGREVSTGVRNRSKKSGPRGEASAIMRQENDRLKTMLDSLLRLKDSYFLTSVSLVKPRRDGQAETRNGHQCWRFIDDASLKAGKLRPRGGWPTIYDRPRDRHTAHYRTALVLKLEFKEEFYHWIEIEARTSDTYKSVLIKAPSSGRIAAIEKALSAIALAEGRRLDERLPPAFEGDDIGFQTYEHEKEKGSPLLSESKLKDFFLKSAIRLRHVAN</sequence>
<feature type="region of interest" description="Disordered" evidence="1">
    <location>
        <begin position="421"/>
        <end position="454"/>
    </location>
</feature>
<feature type="compositionally biased region" description="Basic and acidic residues" evidence="1">
    <location>
        <begin position="345"/>
        <end position="355"/>
    </location>
</feature>
<organism evidence="2 3">
    <name type="scientific">Janthinobacterium violaceinigrum</name>
    <dbReference type="NCBI Taxonomy" id="2654252"/>
    <lineage>
        <taxon>Bacteria</taxon>
        <taxon>Pseudomonadati</taxon>
        <taxon>Pseudomonadota</taxon>
        <taxon>Betaproteobacteria</taxon>
        <taxon>Burkholderiales</taxon>
        <taxon>Oxalobacteraceae</taxon>
        <taxon>Janthinobacterium</taxon>
    </lineage>
</organism>
<dbReference type="RefSeq" id="WP_152283936.1">
    <property type="nucleotide sequence ID" value="NZ_WFLI01000025.1"/>
</dbReference>
<evidence type="ECO:0000313" key="3">
    <source>
        <dbReference type="Proteomes" id="UP000468717"/>
    </source>
</evidence>
<evidence type="ECO:0000256" key="1">
    <source>
        <dbReference type="SAM" id="MobiDB-lite"/>
    </source>
</evidence>
<proteinExistence type="predicted"/>
<protein>
    <submittedName>
        <fullName evidence="2">Uncharacterized protein</fullName>
    </submittedName>
</protein>
<feature type="compositionally biased region" description="Basic and acidic residues" evidence="1">
    <location>
        <begin position="375"/>
        <end position="393"/>
    </location>
</feature>
<dbReference type="AlphaFoldDB" id="A0A6I1HWZ1"/>
<gene>
    <name evidence="2" type="ORF">GCN75_19750</name>
</gene>
<feature type="region of interest" description="Disordered" evidence="1">
    <location>
        <begin position="339"/>
        <end position="395"/>
    </location>
</feature>
<evidence type="ECO:0000313" key="2">
    <source>
        <dbReference type="EMBL" id="KAB8063204.1"/>
    </source>
</evidence>
<reference evidence="2 3" key="1">
    <citation type="submission" date="2019-10" db="EMBL/GenBank/DDBJ databases">
        <title>Three novel species isolated from a subtropical stream in China.</title>
        <authorList>
            <person name="Lu H."/>
        </authorList>
    </citation>
    <scope>NUCLEOTIDE SEQUENCE [LARGE SCALE GENOMIC DNA]</scope>
    <source>
        <strain evidence="2 3">FT13W</strain>
    </source>
</reference>
<accession>A0A6I1HWZ1</accession>
<name>A0A6I1HWZ1_9BURK</name>